<reference evidence="7 8" key="1">
    <citation type="submission" date="2017-07" db="EMBL/GenBank/DDBJ databases">
        <title>Bifidobacterium novel species.</title>
        <authorList>
            <person name="Lugli G.A."/>
            <person name="Milani C."/>
            <person name="Duranti S."/>
            <person name="Mangifesta M."/>
        </authorList>
    </citation>
    <scope>NUCLEOTIDE SEQUENCE [LARGE SCALE GENOMIC DNA]</scope>
    <source>
        <strain evidence="8">Uis1B</strain>
    </source>
</reference>
<keyword evidence="8" id="KW-1185">Reference proteome</keyword>
<comment type="caution">
    <text evidence="7">The sequence shown here is derived from an EMBL/GenBank/DDBJ whole genome shotgun (WGS) entry which is preliminary data.</text>
</comment>
<keyword evidence="1" id="KW-0805">Transcription regulation</keyword>
<dbReference type="InterPro" id="IPR050109">
    <property type="entry name" value="HTH-type_TetR-like_transc_reg"/>
</dbReference>
<gene>
    <name evidence="7" type="ORF">Uis1B_0281</name>
</gene>
<dbReference type="InterPro" id="IPR009057">
    <property type="entry name" value="Homeodomain-like_sf"/>
</dbReference>
<evidence type="ECO:0000313" key="8">
    <source>
        <dbReference type="Proteomes" id="UP000235050"/>
    </source>
</evidence>
<evidence type="ECO:0000259" key="6">
    <source>
        <dbReference type="PROSITE" id="PS50977"/>
    </source>
</evidence>
<dbReference type="PANTHER" id="PTHR30055">
    <property type="entry name" value="HTH-TYPE TRANSCRIPTIONAL REGULATOR RUTR"/>
    <property type="match status" value="1"/>
</dbReference>
<dbReference type="GO" id="GO:0000976">
    <property type="term" value="F:transcription cis-regulatory region binding"/>
    <property type="evidence" value="ECO:0007669"/>
    <property type="project" value="TreeGrafter"/>
</dbReference>
<dbReference type="GO" id="GO:0003700">
    <property type="term" value="F:DNA-binding transcription factor activity"/>
    <property type="evidence" value="ECO:0007669"/>
    <property type="project" value="TreeGrafter"/>
</dbReference>
<name>A0A2N5JCG2_9BIFI</name>
<protein>
    <submittedName>
        <fullName evidence="7">TetR family transcriptional regulator</fullName>
    </submittedName>
</protein>
<dbReference type="InterPro" id="IPR001647">
    <property type="entry name" value="HTH_TetR"/>
</dbReference>
<proteinExistence type="predicted"/>
<keyword evidence="2 4" id="KW-0238">DNA-binding</keyword>
<accession>A0A2N5JCG2</accession>
<dbReference type="PROSITE" id="PS50977">
    <property type="entry name" value="HTH_TETR_2"/>
    <property type="match status" value="1"/>
</dbReference>
<evidence type="ECO:0000256" key="3">
    <source>
        <dbReference type="ARBA" id="ARBA00023163"/>
    </source>
</evidence>
<dbReference type="InterPro" id="IPR036271">
    <property type="entry name" value="Tet_transcr_reg_TetR-rel_C_sf"/>
</dbReference>
<dbReference type="PANTHER" id="PTHR30055:SF240">
    <property type="entry name" value="HTH-TYPE TRANSCRIPTIONAL REGULATOR ACRR"/>
    <property type="match status" value="1"/>
</dbReference>
<evidence type="ECO:0000256" key="4">
    <source>
        <dbReference type="PROSITE-ProRule" id="PRU00335"/>
    </source>
</evidence>
<dbReference type="PRINTS" id="PR00455">
    <property type="entry name" value="HTHTETR"/>
</dbReference>
<feature type="DNA-binding region" description="H-T-H motif" evidence="4">
    <location>
        <begin position="27"/>
        <end position="46"/>
    </location>
</feature>
<evidence type="ECO:0000256" key="2">
    <source>
        <dbReference type="ARBA" id="ARBA00023125"/>
    </source>
</evidence>
<evidence type="ECO:0000313" key="7">
    <source>
        <dbReference type="EMBL" id="PLS31903.1"/>
    </source>
</evidence>
<evidence type="ECO:0000256" key="1">
    <source>
        <dbReference type="ARBA" id="ARBA00023015"/>
    </source>
</evidence>
<dbReference type="SUPFAM" id="SSF48498">
    <property type="entry name" value="Tetracyclin repressor-like, C-terminal domain"/>
    <property type="match status" value="1"/>
</dbReference>
<dbReference type="Gene3D" id="1.10.357.10">
    <property type="entry name" value="Tetracycline Repressor, domain 2"/>
    <property type="match status" value="2"/>
</dbReference>
<keyword evidence="3" id="KW-0804">Transcription</keyword>
<organism evidence="7 8">
    <name type="scientific">Bifidobacterium margollesii</name>
    <dbReference type="NCBI Taxonomy" id="2020964"/>
    <lineage>
        <taxon>Bacteria</taxon>
        <taxon>Bacillati</taxon>
        <taxon>Actinomycetota</taxon>
        <taxon>Actinomycetes</taxon>
        <taxon>Bifidobacteriales</taxon>
        <taxon>Bifidobacteriaceae</taxon>
        <taxon>Bifidobacterium</taxon>
    </lineage>
</organism>
<evidence type="ECO:0000256" key="5">
    <source>
        <dbReference type="SAM" id="MobiDB-lite"/>
    </source>
</evidence>
<dbReference type="EMBL" id="NMWU01000004">
    <property type="protein sequence ID" value="PLS31903.1"/>
    <property type="molecule type" value="Genomic_DNA"/>
</dbReference>
<dbReference type="SUPFAM" id="SSF46689">
    <property type="entry name" value="Homeodomain-like"/>
    <property type="match status" value="1"/>
</dbReference>
<sequence length="242" mass="27179">MDPHKRRAQIIEVASELMAERGYWGTSLQEVADACGLTVAGLIHHVQSKTGLLMMILEQEDNQSLIDIARQLMVETNGDADGRADKGEGDAEDVERYADGSSGRTVVEPRPDMSGSDGLFKGFAPVSPAFEQLSLARACEVLVAYNARNPEKVRLYSILDAEALDSSHPAYEWLKERERITLDMLERLASKETDDPRNCARMVLSLMDGLQLQWLRDSEHLDFERMWKDVTSSIPLLRAERE</sequence>
<dbReference type="Proteomes" id="UP000235050">
    <property type="component" value="Unassembled WGS sequence"/>
</dbReference>
<feature type="region of interest" description="Disordered" evidence="5">
    <location>
        <begin position="77"/>
        <end position="112"/>
    </location>
</feature>
<dbReference type="AlphaFoldDB" id="A0A2N5JCG2"/>
<feature type="domain" description="HTH tetR-type" evidence="6">
    <location>
        <begin position="4"/>
        <end position="64"/>
    </location>
</feature>
<dbReference type="Pfam" id="PF00440">
    <property type="entry name" value="TetR_N"/>
    <property type="match status" value="1"/>
</dbReference>
<feature type="compositionally biased region" description="Basic and acidic residues" evidence="5">
    <location>
        <begin position="80"/>
        <end position="98"/>
    </location>
</feature>